<feature type="compositionally biased region" description="Basic and acidic residues" evidence="1">
    <location>
        <begin position="570"/>
        <end position="581"/>
    </location>
</feature>
<comment type="caution">
    <text evidence="3">The sequence shown here is derived from an EMBL/GenBank/DDBJ whole genome shotgun (WGS) entry which is preliminary data.</text>
</comment>
<dbReference type="EMBL" id="BLAD01000071">
    <property type="protein sequence ID" value="GES03672.1"/>
    <property type="molecule type" value="Genomic_DNA"/>
</dbReference>
<dbReference type="Proteomes" id="UP000334990">
    <property type="component" value="Unassembled WGS sequence"/>
</dbReference>
<evidence type="ECO:0000259" key="2">
    <source>
        <dbReference type="Pfam" id="PF01145"/>
    </source>
</evidence>
<keyword evidence="4" id="KW-1185">Reference proteome</keyword>
<proteinExistence type="predicted"/>
<evidence type="ECO:0000313" key="3">
    <source>
        <dbReference type="EMBL" id="GES03672.1"/>
    </source>
</evidence>
<organism evidence="3 4">
    <name type="scientific">Acrocarpospora corrugata</name>
    <dbReference type="NCBI Taxonomy" id="35763"/>
    <lineage>
        <taxon>Bacteria</taxon>
        <taxon>Bacillati</taxon>
        <taxon>Actinomycetota</taxon>
        <taxon>Actinomycetes</taxon>
        <taxon>Streptosporangiales</taxon>
        <taxon>Streptosporangiaceae</taxon>
        <taxon>Acrocarpospora</taxon>
    </lineage>
</organism>
<protein>
    <recommendedName>
        <fullName evidence="2">Band 7 domain-containing protein</fullName>
    </recommendedName>
</protein>
<dbReference type="InterPro" id="IPR001107">
    <property type="entry name" value="Band_7"/>
</dbReference>
<evidence type="ECO:0000313" key="4">
    <source>
        <dbReference type="Proteomes" id="UP000334990"/>
    </source>
</evidence>
<dbReference type="AlphaFoldDB" id="A0A5M3W6W0"/>
<dbReference type="OrthoDB" id="501008at2"/>
<feature type="domain" description="Band 7" evidence="2">
    <location>
        <begin position="249"/>
        <end position="500"/>
    </location>
</feature>
<reference evidence="3 4" key="1">
    <citation type="submission" date="2019-10" db="EMBL/GenBank/DDBJ databases">
        <title>Whole genome shotgun sequence of Acrocarpospora corrugata NBRC 13972.</title>
        <authorList>
            <person name="Ichikawa N."/>
            <person name="Kimura A."/>
            <person name="Kitahashi Y."/>
            <person name="Komaki H."/>
            <person name="Oguchi A."/>
        </authorList>
    </citation>
    <scope>NUCLEOTIDE SEQUENCE [LARGE SCALE GENOMIC DNA]</scope>
    <source>
        <strain evidence="3 4">NBRC 13972</strain>
    </source>
</reference>
<feature type="region of interest" description="Disordered" evidence="1">
    <location>
        <begin position="570"/>
        <end position="592"/>
    </location>
</feature>
<evidence type="ECO:0000256" key="1">
    <source>
        <dbReference type="SAM" id="MobiDB-lite"/>
    </source>
</evidence>
<dbReference type="RefSeq" id="WP_155339816.1">
    <property type="nucleotide sequence ID" value="NZ_BAAABN010000007.1"/>
</dbReference>
<accession>A0A5M3W6W0</accession>
<sequence length="592" mass="64553">MIYIVVLALTLGAVVTGLAYWRGRIVVPEGHVGIITRRWGPKDDTFDRVALGDTKGVQARTLRPGQVAWLKPYLYSVDFVARTHVPRDMIGVVTAREGARKPARAKIARRVECDHFQDGRAFLRNGGEEGLQIATLEGDASYLINTALFDVRLVPATYVPPGTLGLVTAKLGKIRPAVRPFGRHVECDDFQDGQEFLDQGGEQGRQLAVLGGGASYDIHPDLFDVITVDNVAASTDDLTAAHLQEIAIPMGYTGVVVTLDGAEPAGETKIGPPVAGHGSFRMPWVFLENDGVRGVQQTTLRENSVLALNPWFVRVVLIPTRVIILEWKEKSADERRNFDARLDRITVTVQGYRIHVEVSQSVQILEKAAPVLVSKFGGTGRSALGGLVDDPLPIQRFVDNVLGDTVAAYFAGIAAAGTVEDFISGYHDTRTNLSDKVAQALKGWDVQALESNLGRFEAEDPALNERFKETADAQIRQGTLAAVTASLEDETRIAEARAHADVLGAALEFRAHVEALGAENVTMIKAIEAVAQMKWPQVIGGDITAMAQTLPPAVLHELLTRFREMRDEQAIGREEPRREITDVTFGRANENP</sequence>
<name>A0A5M3W6W0_9ACTN</name>
<gene>
    <name evidence="3" type="ORF">Acor_57380</name>
</gene>
<dbReference type="Pfam" id="PF01145">
    <property type="entry name" value="Band_7"/>
    <property type="match status" value="1"/>
</dbReference>